<dbReference type="PATRIC" id="fig|423471.3.peg.1253"/>
<protein>
    <submittedName>
        <fullName evidence="3">Transposase, IS630 family</fullName>
    </submittedName>
</protein>
<proteinExistence type="predicted"/>
<dbReference type="SUPFAM" id="SSF53098">
    <property type="entry name" value="Ribonuclease H-like"/>
    <property type="match status" value="1"/>
</dbReference>
<dbReference type="GeneID" id="88765156"/>
<feature type="domain" description="Winged helix-turn helix" evidence="2">
    <location>
        <begin position="108"/>
        <end position="166"/>
    </location>
</feature>
<dbReference type="InterPro" id="IPR036388">
    <property type="entry name" value="WH-like_DNA-bd_sf"/>
</dbReference>
<dbReference type="InterPro" id="IPR012337">
    <property type="entry name" value="RNaseH-like_sf"/>
</dbReference>
<dbReference type="RefSeq" id="WP_007309805.1">
    <property type="nucleotide sequence ID" value="NZ_AESD01000213.1"/>
</dbReference>
<dbReference type="NCBIfam" id="NF033545">
    <property type="entry name" value="transpos_IS630"/>
    <property type="match status" value="1"/>
</dbReference>
<dbReference type="Gene3D" id="1.10.10.10">
    <property type="entry name" value="Winged helix-like DNA-binding domain superfamily/Winged helix DNA-binding domain"/>
    <property type="match status" value="1"/>
</dbReference>
<dbReference type="InterPro" id="IPR047655">
    <property type="entry name" value="Transpos_IS630-like"/>
</dbReference>
<evidence type="ECO:0000313" key="4">
    <source>
        <dbReference type="Proteomes" id="UP000003477"/>
    </source>
</evidence>
<gene>
    <name evidence="3" type="ORF">CWATWH0003_1354</name>
</gene>
<dbReference type="EMBL" id="AESD01000213">
    <property type="protein sequence ID" value="EHJ13967.1"/>
    <property type="molecule type" value="Genomic_DNA"/>
</dbReference>
<dbReference type="InterPro" id="IPR036397">
    <property type="entry name" value="RNaseH_sf"/>
</dbReference>
<dbReference type="AlphaFoldDB" id="G5J1H0"/>
<dbReference type="Pfam" id="PF13358">
    <property type="entry name" value="DDE_3"/>
    <property type="match status" value="1"/>
</dbReference>
<evidence type="ECO:0000259" key="1">
    <source>
        <dbReference type="Pfam" id="PF13358"/>
    </source>
</evidence>
<dbReference type="Pfam" id="PF13592">
    <property type="entry name" value="HTH_33"/>
    <property type="match status" value="1"/>
</dbReference>
<dbReference type="InterPro" id="IPR038717">
    <property type="entry name" value="Tc1-like_DDE_dom"/>
</dbReference>
<sequence length="365" mass="42632">MSKKAHLESYLSSDELKTRYLSAKDLVESRRWHLLWLVSLDWSIKKAAQVMGYNYDYAKEIVKKYNSGGELGIVNRQKKGKRRAYNALLTDSQLLDLKEALKTPPEDEGLWTGPKVARWIEKKTGIEKVWNQRGWDYLKKCRYSMQIPRRKHRKGDKDEQAAFKANLPLKVQELQRENPNATIEVWSFDEHRLGLKPIIRRIWSPIGKKPIALIEHRYEWLYLYGFVHPKTGRTEWFIIPRVNTQWFNQVLQALAQATGAGKDKIILIVLDQARWHTSKQLEIPEGIVLQTLPPYSPELQPAERLWCLADEPLVNRTFDDLDELEEILAKRCCILSTMTSEISALTNYHWWPDPEQLGEDNPVCA</sequence>
<accession>G5J1H0</accession>
<dbReference type="Proteomes" id="UP000003477">
    <property type="component" value="Unassembled WGS sequence"/>
</dbReference>
<reference evidence="3 4" key="1">
    <citation type="journal article" date="2011" name="Front. Microbiol.">
        <title>Two Strains of Crocosphaera watsonii with Highly Conserved Genomes are Distinguished by Strain-Specific Features.</title>
        <authorList>
            <person name="Bench S.R."/>
            <person name="Ilikchyan I.N."/>
            <person name="Tripp H.J."/>
            <person name="Zehr J.P."/>
        </authorList>
    </citation>
    <scope>NUCLEOTIDE SEQUENCE [LARGE SCALE GENOMIC DNA]</scope>
    <source>
        <strain evidence="3 4">WH 0003</strain>
    </source>
</reference>
<evidence type="ECO:0000259" key="2">
    <source>
        <dbReference type="Pfam" id="PF13592"/>
    </source>
</evidence>
<name>G5J1H0_CROWT</name>
<dbReference type="InterPro" id="IPR025959">
    <property type="entry name" value="Winged_HTH_dom"/>
</dbReference>
<feature type="domain" description="Tc1-like transposase DDE" evidence="1">
    <location>
        <begin position="185"/>
        <end position="324"/>
    </location>
</feature>
<organism evidence="3 4">
    <name type="scientific">Crocosphaera watsonii WH 0003</name>
    <dbReference type="NCBI Taxonomy" id="423471"/>
    <lineage>
        <taxon>Bacteria</taxon>
        <taxon>Bacillati</taxon>
        <taxon>Cyanobacteriota</taxon>
        <taxon>Cyanophyceae</taxon>
        <taxon>Oscillatoriophycideae</taxon>
        <taxon>Chroococcales</taxon>
        <taxon>Aphanothecaceae</taxon>
        <taxon>Crocosphaera</taxon>
    </lineage>
</organism>
<dbReference type="Gene3D" id="3.30.420.10">
    <property type="entry name" value="Ribonuclease H-like superfamily/Ribonuclease H"/>
    <property type="match status" value="1"/>
</dbReference>
<evidence type="ECO:0000313" key="3">
    <source>
        <dbReference type="EMBL" id="EHJ13967.1"/>
    </source>
</evidence>
<dbReference type="GO" id="GO:0003676">
    <property type="term" value="F:nucleic acid binding"/>
    <property type="evidence" value="ECO:0007669"/>
    <property type="project" value="InterPro"/>
</dbReference>
<comment type="caution">
    <text evidence="3">The sequence shown here is derived from an EMBL/GenBank/DDBJ whole genome shotgun (WGS) entry which is preliminary data.</text>
</comment>